<sequence length="418" mass="47316">MLSQFRNDFNPRITVTVDMIATGTDVKPLECLIFMRDVKSRNYYEQMKGRGTRTLDHDSLKKVSQSALSAKTHFIIIDAVGVEQSAKTDSRPLERKSSVPFKDLMMGIIMGTDDSDAYISLACRFARLERQITPKEAEKIKEITGGATLGDMAKALLNATDPDNIEDRAKETYQTTNPTPEQLKAAEKALTRAAAGYLTGELIDYLENVRKVHEQYIDTQNLDRVTFSGWGEAQRIDNQALINDFTAFIEANKDEITALRILYNLPYQQRPVTYKMVKEVLDILKKDRPNLAPVRVWAAYQQIEAVPSNPTSELTALIALIRRVIGLDEVLTPQEKRIDKAFQTWVFQKQAGASVKFNQEQMQWLRAIKEHIISSFALEREDLDYTPFDSMGGIGKLHQLFGDEMEAIIEELNTALVA</sequence>
<dbReference type="GO" id="GO:0006304">
    <property type="term" value="P:DNA modification"/>
    <property type="evidence" value="ECO:0007669"/>
    <property type="project" value="InterPro"/>
</dbReference>
<dbReference type="AlphaFoldDB" id="A0A5J4F434"/>
<dbReference type="PANTHER" id="PTHR47396:SF1">
    <property type="entry name" value="ATP-DEPENDENT HELICASE IRC3-RELATED"/>
    <property type="match status" value="1"/>
</dbReference>
<dbReference type="InterPro" id="IPR050742">
    <property type="entry name" value="Helicase_Restrict-Modif_Enz"/>
</dbReference>
<comment type="caution">
    <text evidence="2">The sequence shown here is derived from an EMBL/GenBank/DDBJ whole genome shotgun (WGS) entry which is preliminary data.</text>
</comment>
<evidence type="ECO:0000313" key="2">
    <source>
        <dbReference type="EMBL" id="GEA25847.1"/>
    </source>
</evidence>
<dbReference type="PANTHER" id="PTHR47396">
    <property type="entry name" value="TYPE I RESTRICTION ENZYME ECOKI R PROTEIN"/>
    <property type="match status" value="1"/>
</dbReference>
<dbReference type="GO" id="GO:0005829">
    <property type="term" value="C:cytosol"/>
    <property type="evidence" value="ECO:0007669"/>
    <property type="project" value="TreeGrafter"/>
</dbReference>
<evidence type="ECO:0000259" key="1">
    <source>
        <dbReference type="Pfam" id="PF08463"/>
    </source>
</evidence>
<dbReference type="Gene3D" id="3.40.50.300">
    <property type="entry name" value="P-loop containing nucleotide triphosphate hydrolases"/>
    <property type="match status" value="1"/>
</dbReference>
<dbReference type="GO" id="GO:0003677">
    <property type="term" value="F:DNA binding"/>
    <property type="evidence" value="ECO:0007669"/>
    <property type="project" value="InterPro"/>
</dbReference>
<dbReference type="InterPro" id="IPR027417">
    <property type="entry name" value="P-loop_NTPase"/>
</dbReference>
<dbReference type="GO" id="GO:0003824">
    <property type="term" value="F:catalytic activity"/>
    <property type="evidence" value="ECO:0007669"/>
    <property type="project" value="InterPro"/>
</dbReference>
<accession>A0A5J4F434</accession>
<dbReference type="EMBL" id="BJKP01000002">
    <property type="protein sequence ID" value="GEA25847.1"/>
    <property type="molecule type" value="Genomic_DNA"/>
</dbReference>
<organism evidence="2 3">
    <name type="scientific">Microcystis aeruginosa NIES-4325</name>
    <dbReference type="NCBI Taxonomy" id="2569534"/>
    <lineage>
        <taxon>Bacteria</taxon>
        <taxon>Bacillati</taxon>
        <taxon>Cyanobacteriota</taxon>
        <taxon>Cyanophyceae</taxon>
        <taxon>Oscillatoriophycideae</taxon>
        <taxon>Chroococcales</taxon>
        <taxon>Microcystaceae</taxon>
        <taxon>Microcystis</taxon>
    </lineage>
</organism>
<name>A0A5J4F434_MICAE</name>
<dbReference type="Proteomes" id="UP000376575">
    <property type="component" value="Unassembled WGS sequence"/>
</dbReference>
<dbReference type="Pfam" id="PF08463">
    <property type="entry name" value="EcoEI_R_C"/>
    <property type="match status" value="1"/>
</dbReference>
<feature type="domain" description="EcoEI R protein C-terminal" evidence="1">
    <location>
        <begin position="240"/>
        <end position="416"/>
    </location>
</feature>
<protein>
    <recommendedName>
        <fullName evidence="1">EcoEI R protein C-terminal domain-containing protein</fullName>
    </recommendedName>
</protein>
<proteinExistence type="predicted"/>
<evidence type="ECO:0000313" key="3">
    <source>
        <dbReference type="Proteomes" id="UP000376575"/>
    </source>
</evidence>
<gene>
    <name evidence="2" type="ORF">MiAbW_00386</name>
</gene>
<reference evidence="2 3" key="1">
    <citation type="journal article" date="2019" name="FEMS Microbiol. Lett.">
        <title>A novel salt-tolerant genotype illuminates the sucrose gene evolution in freshwater bloom-forming cyanobacterium Microcystis aeruginosa.</title>
        <authorList>
            <person name="Tanabe Y."/>
            <person name="Yamaguchi H."/>
            <person name="Sano T."/>
            <person name="Kawachi M."/>
        </authorList>
    </citation>
    <scope>NUCLEOTIDE SEQUENCE [LARGE SCALE GENOMIC DNA]</scope>
    <source>
        <strain evidence="2 3">NIES-4325</strain>
    </source>
</reference>
<dbReference type="SUPFAM" id="SSF52540">
    <property type="entry name" value="P-loop containing nucleoside triphosphate hydrolases"/>
    <property type="match status" value="1"/>
</dbReference>
<dbReference type="InterPro" id="IPR013670">
    <property type="entry name" value="EcoEI_R_C_dom"/>
</dbReference>